<sequence>MLGCALFFGSALSACTNCAQTTAQSLATKQNFAVVYDEKNSAYAVISNPNIYYYIEMRVNAKEQQQMIDIAHNRLSNEQLQSIINSRAFYVVRNAAILQLAANYFNANKPELAKEALSYFNYPISLKVQKKFFAALNNPTAIFY</sequence>
<evidence type="ECO:0008006" key="4">
    <source>
        <dbReference type="Google" id="ProtNLM"/>
    </source>
</evidence>
<dbReference type="EMBL" id="NRJG01000158">
    <property type="protein sequence ID" value="RIY34995.1"/>
    <property type="molecule type" value="Genomic_DNA"/>
</dbReference>
<keyword evidence="1" id="KW-0732">Signal</keyword>
<dbReference type="OrthoDB" id="5677490at2"/>
<evidence type="ECO:0000313" key="2">
    <source>
        <dbReference type="EMBL" id="RIY34995.1"/>
    </source>
</evidence>
<name>A0A3A1YBD8_9GAMM</name>
<accession>A0A3A1YBD8</accession>
<dbReference type="RefSeq" id="WP_119532463.1">
    <property type="nucleotide sequence ID" value="NZ_JBHSSP010000001.1"/>
</dbReference>
<dbReference type="Proteomes" id="UP000265916">
    <property type="component" value="Unassembled WGS sequence"/>
</dbReference>
<proteinExistence type="predicted"/>
<evidence type="ECO:0000256" key="1">
    <source>
        <dbReference type="SAM" id="SignalP"/>
    </source>
</evidence>
<comment type="caution">
    <text evidence="2">The sequence shown here is derived from an EMBL/GenBank/DDBJ whole genome shotgun (WGS) entry which is preliminary data.</text>
</comment>
<organism evidence="2 3">
    <name type="scientific">Psittacicella hinzii</name>
    <dbReference type="NCBI Taxonomy" id="2028575"/>
    <lineage>
        <taxon>Bacteria</taxon>
        <taxon>Pseudomonadati</taxon>
        <taxon>Pseudomonadota</taxon>
        <taxon>Gammaproteobacteria</taxon>
        <taxon>Pasteurellales</taxon>
        <taxon>Psittacicellaceae</taxon>
        <taxon>Psittacicella</taxon>
    </lineage>
</organism>
<reference evidence="2 3" key="1">
    <citation type="submission" date="2017-08" db="EMBL/GenBank/DDBJ databases">
        <title>Reclassification of Bisgaard taxon 37 and 44.</title>
        <authorList>
            <person name="Christensen H."/>
        </authorList>
    </citation>
    <scope>NUCLEOTIDE SEQUENCE [LARGE SCALE GENOMIC DNA]</scope>
    <source>
        <strain evidence="2 3">111</strain>
    </source>
</reference>
<evidence type="ECO:0000313" key="3">
    <source>
        <dbReference type="Proteomes" id="UP000265916"/>
    </source>
</evidence>
<feature type="signal peptide" evidence="1">
    <location>
        <begin position="1"/>
        <end position="19"/>
    </location>
</feature>
<keyword evidence="3" id="KW-1185">Reference proteome</keyword>
<gene>
    <name evidence="2" type="ORF">CKF58_07280</name>
</gene>
<feature type="chain" id="PRO_5017412356" description="Lipoprotein" evidence="1">
    <location>
        <begin position="20"/>
        <end position="144"/>
    </location>
</feature>
<dbReference type="AlphaFoldDB" id="A0A3A1YBD8"/>
<protein>
    <recommendedName>
        <fullName evidence="4">Lipoprotein</fullName>
    </recommendedName>
</protein>